<evidence type="ECO:0008006" key="4">
    <source>
        <dbReference type="Google" id="ProtNLM"/>
    </source>
</evidence>
<dbReference type="RefSeq" id="WP_248208810.1">
    <property type="nucleotide sequence ID" value="NZ_JALNMH010000007.1"/>
</dbReference>
<reference evidence="2" key="1">
    <citation type="submission" date="2022-04" db="EMBL/GenBank/DDBJ databases">
        <title>Lysobacter sp. CAU 1642 isolated from sea sand.</title>
        <authorList>
            <person name="Kim W."/>
        </authorList>
    </citation>
    <scope>NUCLEOTIDE SEQUENCE</scope>
    <source>
        <strain evidence="2">CAU 1642</strain>
    </source>
</reference>
<organism evidence="2 3">
    <name type="scientific">Pseudomarimonas salicorniae</name>
    <dbReference type="NCBI Taxonomy" id="2933270"/>
    <lineage>
        <taxon>Bacteria</taxon>
        <taxon>Pseudomonadati</taxon>
        <taxon>Pseudomonadota</taxon>
        <taxon>Gammaproteobacteria</taxon>
        <taxon>Lysobacterales</taxon>
        <taxon>Lysobacteraceae</taxon>
        <taxon>Pseudomarimonas</taxon>
    </lineage>
</organism>
<gene>
    <name evidence="2" type="ORF">M0G41_09935</name>
</gene>
<feature type="signal peptide" evidence="1">
    <location>
        <begin position="1"/>
        <end position="21"/>
    </location>
</feature>
<dbReference type="EMBL" id="JALNMH010000007">
    <property type="protein sequence ID" value="MCK7593991.1"/>
    <property type="molecule type" value="Genomic_DNA"/>
</dbReference>
<keyword evidence="3" id="KW-1185">Reference proteome</keyword>
<feature type="chain" id="PRO_5046113027" description="TIGR03016 family PEP-CTERM system-associated outer membrane protein" evidence="1">
    <location>
        <begin position="22"/>
        <end position="436"/>
    </location>
</feature>
<comment type="caution">
    <text evidence="2">The sequence shown here is derived from an EMBL/GenBank/DDBJ whole genome shotgun (WGS) entry which is preliminary data.</text>
</comment>
<accession>A0ABT0GHG7</accession>
<evidence type="ECO:0000256" key="1">
    <source>
        <dbReference type="SAM" id="SignalP"/>
    </source>
</evidence>
<sequence length="436" mass="49051">MARLPLALLIGALLAAPGARAWTLDYRVDLRIEHASNLARRAEPVDDLVTSPRLSLALLEEGDRLSLRAAGDLEKRFYDRSGFEDETLARVGLRGNWKILDQRLGFAFEDSLSDQPVNSFLAESPDNRQRVHVWTAGPTLTLRPTPRARLAVELRTGGSDAERNREFDATRSSLAARALFELDPLSTLSAHAEAGDVDFDLATGATPDYRRQNLFVRYDRRLEGGDWSLDAGWTGLRFDARVDRPARRIDEPLLRARAGFELRPRTRLDARLQRQVSDAAQDVLDAAPTPEQFEQPIAAADLRTTVVSSEVFIEQGGSLALTHGGDTWNFALVGYLREQRYESSESLDQDLEGLSVALARQVRARHRLGAFAAREDRGFLSSTRDDQDLRYGLTWTWQRTRRLAIGLELSRSERDSTDPTQRFDDDRALLTLSLRR</sequence>
<dbReference type="Proteomes" id="UP001431449">
    <property type="component" value="Unassembled WGS sequence"/>
</dbReference>
<evidence type="ECO:0000313" key="3">
    <source>
        <dbReference type="Proteomes" id="UP001431449"/>
    </source>
</evidence>
<evidence type="ECO:0000313" key="2">
    <source>
        <dbReference type="EMBL" id="MCK7593991.1"/>
    </source>
</evidence>
<keyword evidence="1" id="KW-0732">Signal</keyword>
<proteinExistence type="predicted"/>
<name>A0ABT0GHG7_9GAMM</name>
<protein>
    <recommendedName>
        <fullName evidence="4">TIGR03016 family PEP-CTERM system-associated outer membrane protein</fullName>
    </recommendedName>
</protein>